<name>A0A6G0WJ82_9STRA</name>
<feature type="domain" description="CRAL-TRIO" evidence="2">
    <location>
        <begin position="220"/>
        <end position="384"/>
    </location>
</feature>
<dbReference type="Gene3D" id="3.40.525.10">
    <property type="entry name" value="CRAL-TRIO lipid binding domain"/>
    <property type="match status" value="1"/>
</dbReference>
<dbReference type="EMBL" id="VJMJ01000198">
    <property type="protein sequence ID" value="KAF0727298.1"/>
    <property type="molecule type" value="Genomic_DNA"/>
</dbReference>
<protein>
    <recommendedName>
        <fullName evidence="2">CRAL-TRIO domain-containing protein</fullName>
    </recommendedName>
</protein>
<feature type="transmembrane region" description="Helical" evidence="1">
    <location>
        <begin position="576"/>
        <end position="602"/>
    </location>
</feature>
<dbReference type="CDD" id="cd00170">
    <property type="entry name" value="SEC14"/>
    <property type="match status" value="1"/>
</dbReference>
<keyword evidence="1" id="KW-0812">Transmembrane</keyword>
<dbReference type="PROSITE" id="PS50191">
    <property type="entry name" value="CRAL_TRIO"/>
    <property type="match status" value="1"/>
</dbReference>
<evidence type="ECO:0000259" key="2">
    <source>
        <dbReference type="PROSITE" id="PS50191"/>
    </source>
</evidence>
<keyword evidence="4" id="KW-1185">Reference proteome</keyword>
<dbReference type="VEuPathDB" id="FungiDB:AeMF1_010187"/>
<feature type="transmembrane region" description="Helical" evidence="1">
    <location>
        <begin position="167"/>
        <end position="190"/>
    </location>
</feature>
<keyword evidence="1" id="KW-0472">Membrane</keyword>
<feature type="transmembrane region" description="Helical" evidence="1">
    <location>
        <begin position="12"/>
        <end position="30"/>
    </location>
</feature>
<evidence type="ECO:0000256" key="1">
    <source>
        <dbReference type="SAM" id="Phobius"/>
    </source>
</evidence>
<dbReference type="SMART" id="SM00516">
    <property type="entry name" value="SEC14"/>
    <property type="match status" value="1"/>
</dbReference>
<comment type="caution">
    <text evidence="3">The sequence shown here is derived from an EMBL/GenBank/DDBJ whole genome shotgun (WGS) entry which is preliminary data.</text>
</comment>
<organism evidence="3 4">
    <name type="scientific">Aphanomyces euteiches</name>
    <dbReference type="NCBI Taxonomy" id="100861"/>
    <lineage>
        <taxon>Eukaryota</taxon>
        <taxon>Sar</taxon>
        <taxon>Stramenopiles</taxon>
        <taxon>Oomycota</taxon>
        <taxon>Saprolegniomycetes</taxon>
        <taxon>Saprolegniales</taxon>
        <taxon>Verrucalvaceae</taxon>
        <taxon>Aphanomyces</taxon>
    </lineage>
</organism>
<dbReference type="Proteomes" id="UP000481153">
    <property type="component" value="Unassembled WGS sequence"/>
</dbReference>
<evidence type="ECO:0000313" key="3">
    <source>
        <dbReference type="EMBL" id="KAF0727298.1"/>
    </source>
</evidence>
<keyword evidence="1" id="KW-1133">Transmembrane helix</keyword>
<sequence>MTLLGLGMSIEYAGACVIQLLSVYAVYASLDDANPSALSSINVVSLASLFSSSGFLASTIAFPIFYLLDRMFHLYKRPGGALSGGIAVQALGWLMLALIDEISVMFFVRVLTMGVGGLLATSVAAVREDMDVRFLLQPHWGRLLGALIVCGWTIVKLHTTQDFFWSMYGGVMVSMAALAVVVSMLLFCLFGHQDAYKRCNVDDDDAVTIKMSDVDGLPPHLKAMKKRCPQYVLGATKVGNPFWLFHGGQIPWSDLRDQDAASIQTHLVDIIEWIQDRSGRPIVGLVDLEGLGLSDMQGSAIEWTCALIRRLQQQCPNQLHRLYIVNVPFWFSWVWKTVRQQIDAATLEKIVFVKSNGQSCPTLLENIGARVLPTHYGGDNDTPYGTSPEEIQLHLHLASIRKNDKLEQDLSDDDTFFECTLIDDAGKVAIQDGDHQRSATTTTKWMRLYFALSVVHVGFDELFPLFVLYHPALASFSPLHRLGMASCTVATVLLLHSIIFIRQKRAWWAFFIQMTVFLAFPALFFLQKLSVLSASAVVLTLWMKAQSETWITSTLWQFVDKMADTPEQRRAFSRTVAWTSLLANGFGRLLFPMLYVVVRLVWLPSEPVALGLVYSFGAAFLLVIYGHFRSTRRSVESQTDLNI</sequence>
<dbReference type="InterPro" id="IPR001251">
    <property type="entry name" value="CRAL-TRIO_dom"/>
</dbReference>
<feature type="transmembrane region" description="Helical" evidence="1">
    <location>
        <begin position="448"/>
        <end position="470"/>
    </location>
</feature>
<dbReference type="PANTHER" id="PTHR45657">
    <property type="entry name" value="CRAL-TRIO DOMAIN-CONTAINING PROTEIN YKL091C-RELATED"/>
    <property type="match status" value="1"/>
</dbReference>
<dbReference type="Pfam" id="PF00650">
    <property type="entry name" value="CRAL_TRIO"/>
    <property type="match status" value="1"/>
</dbReference>
<feature type="transmembrane region" description="Helical" evidence="1">
    <location>
        <begin position="139"/>
        <end position="155"/>
    </location>
</feature>
<dbReference type="InterPro" id="IPR051026">
    <property type="entry name" value="PI/PC_transfer"/>
</dbReference>
<evidence type="ECO:0000313" key="4">
    <source>
        <dbReference type="Proteomes" id="UP000481153"/>
    </source>
</evidence>
<dbReference type="PANTHER" id="PTHR45657:SF1">
    <property type="entry name" value="CRAL-TRIO DOMAIN-CONTAINING PROTEIN YKL091C-RELATED"/>
    <property type="match status" value="1"/>
</dbReference>
<dbReference type="SUPFAM" id="SSF52087">
    <property type="entry name" value="CRAL/TRIO domain"/>
    <property type="match status" value="1"/>
</dbReference>
<feature type="transmembrane region" description="Helical" evidence="1">
    <location>
        <begin position="482"/>
        <end position="501"/>
    </location>
</feature>
<feature type="transmembrane region" description="Helical" evidence="1">
    <location>
        <begin position="80"/>
        <end position="99"/>
    </location>
</feature>
<feature type="transmembrane region" description="Helical" evidence="1">
    <location>
        <begin position="105"/>
        <end position="127"/>
    </location>
</feature>
<proteinExistence type="predicted"/>
<feature type="transmembrane region" description="Helical" evidence="1">
    <location>
        <begin position="608"/>
        <end position="628"/>
    </location>
</feature>
<feature type="transmembrane region" description="Helical" evidence="1">
    <location>
        <begin position="508"/>
        <end position="526"/>
    </location>
</feature>
<dbReference type="AlphaFoldDB" id="A0A6G0WJ82"/>
<accession>A0A6G0WJ82</accession>
<feature type="transmembrane region" description="Helical" evidence="1">
    <location>
        <begin position="42"/>
        <end position="68"/>
    </location>
</feature>
<reference evidence="3 4" key="1">
    <citation type="submission" date="2019-07" db="EMBL/GenBank/DDBJ databases">
        <title>Genomics analysis of Aphanomyces spp. identifies a new class of oomycete effector associated with host adaptation.</title>
        <authorList>
            <person name="Gaulin E."/>
        </authorList>
    </citation>
    <scope>NUCLEOTIDE SEQUENCE [LARGE SCALE GENOMIC DNA]</scope>
    <source>
        <strain evidence="3 4">ATCC 201684</strain>
    </source>
</reference>
<dbReference type="InterPro" id="IPR036865">
    <property type="entry name" value="CRAL-TRIO_dom_sf"/>
</dbReference>
<feature type="transmembrane region" description="Helical" evidence="1">
    <location>
        <begin position="532"/>
        <end position="556"/>
    </location>
</feature>
<gene>
    <name evidence="3" type="ORF">Ae201684_014559</name>
</gene>